<accession>A0A371FC75</accession>
<dbReference type="PANTHER" id="PTHR24559:SF457">
    <property type="entry name" value="RNA-DIRECTED DNA POLYMERASE HOMOLOG"/>
    <property type="match status" value="1"/>
</dbReference>
<dbReference type="InterPro" id="IPR053134">
    <property type="entry name" value="RNA-dir_DNA_polymerase"/>
</dbReference>
<evidence type="ECO:0000313" key="2">
    <source>
        <dbReference type="EMBL" id="RDX75894.1"/>
    </source>
</evidence>
<evidence type="ECO:0000259" key="1">
    <source>
        <dbReference type="Pfam" id="PF00078"/>
    </source>
</evidence>
<dbReference type="PANTHER" id="PTHR24559">
    <property type="entry name" value="TRANSPOSON TY3-I GAG-POL POLYPROTEIN"/>
    <property type="match status" value="1"/>
</dbReference>
<proteinExistence type="predicted"/>
<gene>
    <name evidence="2" type="ORF">CR513_44180</name>
</gene>
<dbReference type="CDD" id="cd01647">
    <property type="entry name" value="RT_LTR"/>
    <property type="match status" value="1"/>
</dbReference>
<feature type="non-terminal residue" evidence="2">
    <location>
        <position position="1"/>
    </location>
</feature>
<reference evidence="2" key="1">
    <citation type="submission" date="2018-05" db="EMBL/GenBank/DDBJ databases">
        <title>Draft genome of Mucuna pruriens seed.</title>
        <authorList>
            <person name="Nnadi N.E."/>
            <person name="Vos R."/>
            <person name="Hasami M.H."/>
            <person name="Devisetty U.K."/>
            <person name="Aguiy J.C."/>
        </authorList>
    </citation>
    <scope>NUCLEOTIDE SEQUENCE [LARGE SCALE GENOMIC DNA]</scope>
    <source>
        <strain evidence="2">JCA_2017</strain>
    </source>
</reference>
<keyword evidence="3" id="KW-1185">Reference proteome</keyword>
<evidence type="ECO:0000313" key="3">
    <source>
        <dbReference type="Proteomes" id="UP000257109"/>
    </source>
</evidence>
<sequence length="300" mass="34543">MKLEVALRIKEEVEKQWNAGFLAMVKYPYWVANIVPVPKKDGKVRMCVDYKDLNRASPKNNFPLPHVDLLVDNTTQHSCYSFMDGFSRYNQIRMAPEHKEKTTFITTWETFYYEVMPFGLKNAGAIYQSAMVNLFHDMMHKEVEVYVDDMTAKSKMPGQHINDLLNPAKCTFEVKIGKLLGFIVNKRGIELDSDKVKAIRNMPASKTETEVRGLLGRPDSSLNQRPLVSRYLSSVRRTRRWSGTKNAKKPLRKSSNTWSHLLFSSRQAFDPLPDSAERIHGGHPGATKRLWERTSHLLPQ</sequence>
<dbReference type="AlphaFoldDB" id="A0A371FC75"/>
<dbReference type="Gene3D" id="3.10.10.10">
    <property type="entry name" value="HIV Type 1 Reverse Transcriptase, subunit A, domain 1"/>
    <property type="match status" value="1"/>
</dbReference>
<dbReference type="InterPro" id="IPR043502">
    <property type="entry name" value="DNA/RNA_pol_sf"/>
</dbReference>
<dbReference type="InterPro" id="IPR043128">
    <property type="entry name" value="Rev_trsase/Diguanyl_cyclase"/>
</dbReference>
<dbReference type="Gene3D" id="3.30.70.270">
    <property type="match status" value="1"/>
</dbReference>
<name>A0A371FC75_MUCPR</name>
<organism evidence="2 3">
    <name type="scientific">Mucuna pruriens</name>
    <name type="common">Velvet bean</name>
    <name type="synonym">Dolichos pruriens</name>
    <dbReference type="NCBI Taxonomy" id="157652"/>
    <lineage>
        <taxon>Eukaryota</taxon>
        <taxon>Viridiplantae</taxon>
        <taxon>Streptophyta</taxon>
        <taxon>Embryophyta</taxon>
        <taxon>Tracheophyta</taxon>
        <taxon>Spermatophyta</taxon>
        <taxon>Magnoliopsida</taxon>
        <taxon>eudicotyledons</taxon>
        <taxon>Gunneridae</taxon>
        <taxon>Pentapetalae</taxon>
        <taxon>rosids</taxon>
        <taxon>fabids</taxon>
        <taxon>Fabales</taxon>
        <taxon>Fabaceae</taxon>
        <taxon>Papilionoideae</taxon>
        <taxon>50 kb inversion clade</taxon>
        <taxon>NPAAA clade</taxon>
        <taxon>indigoferoid/millettioid clade</taxon>
        <taxon>Phaseoleae</taxon>
        <taxon>Mucuna</taxon>
    </lineage>
</organism>
<dbReference type="Proteomes" id="UP000257109">
    <property type="component" value="Unassembled WGS sequence"/>
</dbReference>
<dbReference type="InterPro" id="IPR000477">
    <property type="entry name" value="RT_dom"/>
</dbReference>
<dbReference type="Pfam" id="PF00078">
    <property type="entry name" value="RVT_1"/>
    <property type="match status" value="1"/>
</dbReference>
<feature type="domain" description="Reverse transcriptase" evidence="1">
    <location>
        <begin position="37"/>
        <end position="164"/>
    </location>
</feature>
<dbReference type="EMBL" id="QJKJ01009688">
    <property type="protein sequence ID" value="RDX75894.1"/>
    <property type="molecule type" value="Genomic_DNA"/>
</dbReference>
<protein>
    <recommendedName>
        <fullName evidence="1">Reverse transcriptase domain-containing protein</fullName>
    </recommendedName>
</protein>
<dbReference type="SUPFAM" id="SSF56672">
    <property type="entry name" value="DNA/RNA polymerases"/>
    <property type="match status" value="1"/>
</dbReference>
<comment type="caution">
    <text evidence="2">The sequence shown here is derived from an EMBL/GenBank/DDBJ whole genome shotgun (WGS) entry which is preliminary data.</text>
</comment>
<dbReference type="OrthoDB" id="1745495at2759"/>